<comment type="caution">
    <text evidence="4">The sequence shown here is derived from an EMBL/GenBank/DDBJ whole genome shotgun (WGS) entry which is preliminary data.</text>
</comment>
<reference evidence="4" key="1">
    <citation type="submission" date="2021-02" db="EMBL/GenBank/DDBJ databases">
        <authorList>
            <person name="Nowell W R."/>
        </authorList>
    </citation>
    <scope>NUCLEOTIDE SEQUENCE</scope>
</reference>
<protein>
    <recommendedName>
        <fullName evidence="1">Enolase</fullName>
    </recommendedName>
</protein>
<evidence type="ECO:0000313" key="4">
    <source>
        <dbReference type="EMBL" id="CAF4675993.1"/>
    </source>
</evidence>
<organism evidence="4 5">
    <name type="scientific">Rotaria socialis</name>
    <dbReference type="NCBI Taxonomy" id="392032"/>
    <lineage>
        <taxon>Eukaryota</taxon>
        <taxon>Metazoa</taxon>
        <taxon>Spiralia</taxon>
        <taxon>Gnathifera</taxon>
        <taxon>Rotifera</taxon>
        <taxon>Eurotatoria</taxon>
        <taxon>Bdelloidea</taxon>
        <taxon>Philodinida</taxon>
        <taxon>Philodinidae</taxon>
        <taxon>Rotaria</taxon>
    </lineage>
</organism>
<dbReference type="Pfam" id="PF03952">
    <property type="entry name" value="Enolase_N"/>
    <property type="match status" value="1"/>
</dbReference>
<name>A0A821H706_9BILA</name>
<dbReference type="GO" id="GO:0000015">
    <property type="term" value="C:phosphopyruvate hydratase complex"/>
    <property type="evidence" value="ECO:0007669"/>
    <property type="project" value="InterPro"/>
</dbReference>
<sequence>KGFDVTQQKEIDEFMLQEDGTDSKKKYGANAILGISIAVCKAG</sequence>
<proteinExistence type="predicted"/>
<dbReference type="InterPro" id="IPR029017">
    <property type="entry name" value="Enolase-like_N"/>
</dbReference>
<evidence type="ECO:0000256" key="2">
    <source>
        <dbReference type="ARBA" id="ARBA00022842"/>
    </source>
</evidence>
<dbReference type="PANTHER" id="PTHR11902:SF1">
    <property type="entry name" value="ENOLASE"/>
    <property type="match status" value="1"/>
</dbReference>
<evidence type="ECO:0000256" key="1">
    <source>
        <dbReference type="ARBA" id="ARBA00017068"/>
    </source>
</evidence>
<accession>A0A821H706</accession>
<feature type="non-terminal residue" evidence="4">
    <location>
        <position position="1"/>
    </location>
</feature>
<evidence type="ECO:0000259" key="3">
    <source>
        <dbReference type="Pfam" id="PF03952"/>
    </source>
</evidence>
<dbReference type="GO" id="GO:0006096">
    <property type="term" value="P:glycolytic process"/>
    <property type="evidence" value="ECO:0007669"/>
    <property type="project" value="InterPro"/>
</dbReference>
<dbReference type="InterPro" id="IPR020811">
    <property type="entry name" value="Enolase_N"/>
</dbReference>
<dbReference type="SUPFAM" id="SSF54826">
    <property type="entry name" value="Enolase N-terminal domain-like"/>
    <property type="match status" value="1"/>
</dbReference>
<dbReference type="GO" id="GO:0000287">
    <property type="term" value="F:magnesium ion binding"/>
    <property type="evidence" value="ECO:0007669"/>
    <property type="project" value="InterPro"/>
</dbReference>
<dbReference type="InterPro" id="IPR000941">
    <property type="entry name" value="Enolase"/>
</dbReference>
<dbReference type="GO" id="GO:0004634">
    <property type="term" value="F:phosphopyruvate hydratase activity"/>
    <property type="evidence" value="ECO:0007669"/>
    <property type="project" value="InterPro"/>
</dbReference>
<dbReference type="PANTHER" id="PTHR11902">
    <property type="entry name" value="ENOLASE"/>
    <property type="match status" value="1"/>
</dbReference>
<dbReference type="Proteomes" id="UP000663873">
    <property type="component" value="Unassembled WGS sequence"/>
</dbReference>
<feature type="domain" description="Enolase N-terminal" evidence="3">
    <location>
        <begin position="2"/>
        <end position="43"/>
    </location>
</feature>
<keyword evidence="2" id="KW-0460">Magnesium</keyword>
<dbReference type="EMBL" id="CAJOBP010032259">
    <property type="protein sequence ID" value="CAF4675993.1"/>
    <property type="molecule type" value="Genomic_DNA"/>
</dbReference>
<keyword evidence="5" id="KW-1185">Reference proteome</keyword>
<dbReference type="Gene3D" id="3.30.390.10">
    <property type="entry name" value="Enolase-like, N-terminal domain"/>
    <property type="match status" value="1"/>
</dbReference>
<evidence type="ECO:0000313" key="5">
    <source>
        <dbReference type="Proteomes" id="UP000663873"/>
    </source>
</evidence>
<dbReference type="AlphaFoldDB" id="A0A821H706"/>
<gene>
    <name evidence="4" type="ORF">UJA718_LOCUS34992</name>
</gene>